<dbReference type="Gene3D" id="1.10.300.10">
    <property type="entry name" value="Adenylosuccinate Synthetase, subunit A, domain 2"/>
    <property type="match status" value="1"/>
</dbReference>
<feature type="binding site" evidence="11">
    <location>
        <position position="49"/>
    </location>
    <ligand>
        <name>Mg(2+)</name>
        <dbReference type="ChEBI" id="CHEBI:18420"/>
    </ligand>
</feature>
<reference evidence="14 15" key="1">
    <citation type="submission" date="2019-03" db="EMBL/GenBank/DDBJ databases">
        <title>Sequencing 23 genomes of Wallemia ichthyophaga.</title>
        <authorList>
            <person name="Gostincar C."/>
        </authorList>
    </citation>
    <scope>NUCLEOTIDE SEQUENCE [LARGE SCALE GENOMIC DNA]</scope>
    <source>
        <strain evidence="14 15">EXF-8621</strain>
    </source>
</reference>
<comment type="cofactor">
    <cofactor evidence="11">
        <name>Mg(2+)</name>
        <dbReference type="ChEBI" id="CHEBI:18420"/>
    </cofactor>
    <text evidence="11">Binds 1 Mg(2+) ion per subunit.</text>
</comment>
<feature type="binding site" evidence="11">
    <location>
        <position position="188"/>
    </location>
    <ligand>
        <name>IMP</name>
        <dbReference type="ChEBI" id="CHEBI:58053"/>
        <note>ligand shared between dimeric partners</note>
    </ligand>
</feature>
<feature type="binding site" evidence="11">
    <location>
        <position position="76"/>
    </location>
    <ligand>
        <name>Mg(2+)</name>
        <dbReference type="ChEBI" id="CHEBI:18420"/>
    </ligand>
</feature>
<dbReference type="CDD" id="cd03108">
    <property type="entry name" value="AdSS"/>
    <property type="match status" value="1"/>
</dbReference>
<evidence type="ECO:0000256" key="2">
    <source>
        <dbReference type="ARBA" id="ARBA00011738"/>
    </source>
</evidence>
<dbReference type="InterPro" id="IPR033128">
    <property type="entry name" value="Adenylosuccin_syn_Lys_AS"/>
</dbReference>
<comment type="pathway">
    <text evidence="11 13">Purine metabolism; AMP biosynthesis via de novo pathway; AMP from IMP: step 1/2.</text>
</comment>
<keyword evidence="6 11" id="KW-0547">Nucleotide-binding</keyword>
<sequence length="466" mass="51454">MALQHLHLYTLQNQSVHRNAPLMNTTDISAKPDLANAKANVILGAQWGDEGKGKLVDILAHDVDVDARCAGGNNAGHTIVVEDFPTADGPKKQKFDFHLLPSGLVNEKCVGLIGNGVVVHVPSFFDELQQLINKGLNCADRLFISDRAQLVFDFHQTVDGLKEVELGGSSIGTTKKGIGPAYSSKASRSGLRIHHLYDDDFEHKFRKIVEGRFKRYGHFEYDTEAEIRRYKELANRLRPHIVDGVAFIHNAFKSNKKVLVEGANALMLDIDFGTYPFVTSSSTSIGGVCTGLGIPPGRVGEVYGVVKAYTTRVGGGPFPSEQLNDVGVHLQEVGAEYGVTTGRRRRTGWLDLVVMQYSNVINGYTQINITKLDVLDQLKEVKIAVAYYLNGKKLDSFPADLKLLENVQVEYATLSGWESDISKCRTWFDLPENARKYIEFIEQYLGVPVTSIGVGPGRSDMVLKEK</sequence>
<dbReference type="InterPro" id="IPR027417">
    <property type="entry name" value="P-loop_NTPase"/>
</dbReference>
<dbReference type="UniPathway" id="UPA00075">
    <property type="reaction ID" value="UER00335"/>
</dbReference>
<feature type="active site" description="Proton acceptor" evidence="11">
    <location>
        <position position="49"/>
    </location>
</feature>
<comment type="caution">
    <text evidence="14">The sequence shown here is derived from an EMBL/GenBank/DDBJ whole genome shotgun (WGS) entry which is preliminary data.</text>
</comment>
<dbReference type="FunFam" id="3.90.170.10:FF:000001">
    <property type="entry name" value="Adenylosuccinate synthetase"/>
    <property type="match status" value="1"/>
</dbReference>
<dbReference type="PANTHER" id="PTHR11846:SF0">
    <property type="entry name" value="ADENYLOSUCCINATE SYNTHETASE"/>
    <property type="match status" value="1"/>
</dbReference>
<evidence type="ECO:0000256" key="3">
    <source>
        <dbReference type="ARBA" id="ARBA00022490"/>
    </source>
</evidence>
<dbReference type="NCBIfam" id="TIGR00184">
    <property type="entry name" value="purA"/>
    <property type="match status" value="1"/>
</dbReference>
<protein>
    <recommendedName>
        <fullName evidence="11 13">Adenylosuccinate synthetase</fullName>
        <shortName evidence="11">AMPSase</shortName>
        <shortName evidence="11">AdSS</shortName>
        <ecNumber evidence="11 13">6.3.4.4</ecNumber>
    </recommendedName>
    <alternativeName>
        <fullName evidence="11">IMP--aspartate ligase</fullName>
    </alternativeName>
</protein>
<comment type="subcellular location">
    <subcellularLocation>
        <location evidence="11">Cytoplasm</location>
    </subcellularLocation>
</comment>
<dbReference type="GO" id="GO:0046040">
    <property type="term" value="P:IMP metabolic process"/>
    <property type="evidence" value="ECO:0007669"/>
    <property type="project" value="TreeGrafter"/>
</dbReference>
<dbReference type="HAMAP" id="MF_00011">
    <property type="entry name" value="Adenylosucc_synth"/>
    <property type="match status" value="1"/>
</dbReference>
<comment type="subunit">
    <text evidence="2 11">Homodimer.</text>
</comment>
<evidence type="ECO:0000256" key="5">
    <source>
        <dbReference type="ARBA" id="ARBA00022723"/>
    </source>
</evidence>
<feature type="binding site" evidence="11">
    <location>
        <position position="343"/>
    </location>
    <ligand>
        <name>IMP</name>
        <dbReference type="ChEBI" id="CHEBI:58053"/>
    </ligand>
</feature>
<comment type="catalytic activity">
    <reaction evidence="10 11 13">
        <text>IMP + L-aspartate + GTP = N(6)-(1,2-dicarboxyethyl)-AMP + GDP + phosphate + 2 H(+)</text>
        <dbReference type="Rhea" id="RHEA:15753"/>
        <dbReference type="ChEBI" id="CHEBI:15378"/>
        <dbReference type="ChEBI" id="CHEBI:29991"/>
        <dbReference type="ChEBI" id="CHEBI:37565"/>
        <dbReference type="ChEBI" id="CHEBI:43474"/>
        <dbReference type="ChEBI" id="CHEBI:57567"/>
        <dbReference type="ChEBI" id="CHEBI:58053"/>
        <dbReference type="ChEBI" id="CHEBI:58189"/>
        <dbReference type="EC" id="6.3.4.4"/>
    </reaction>
</comment>
<dbReference type="GO" id="GO:0004019">
    <property type="term" value="F:adenylosuccinate synthase activity"/>
    <property type="evidence" value="ECO:0007669"/>
    <property type="project" value="UniProtKB-UniRule"/>
</dbReference>
<keyword evidence="8 11" id="KW-0460">Magnesium</keyword>
<evidence type="ECO:0000313" key="15">
    <source>
        <dbReference type="Proteomes" id="UP000306954"/>
    </source>
</evidence>
<dbReference type="Gene3D" id="3.90.170.10">
    <property type="entry name" value="Adenylosuccinate Synthetase, subunit A, domain 3"/>
    <property type="match status" value="1"/>
</dbReference>
<feature type="binding site" evidence="11">
    <location>
        <position position="345"/>
    </location>
    <ligand>
        <name>GTP</name>
        <dbReference type="ChEBI" id="CHEBI:37565"/>
    </ligand>
</feature>
<proteinExistence type="inferred from homology"/>
<organism evidence="14 15">
    <name type="scientific">Wallemia ichthyophaga</name>
    <dbReference type="NCBI Taxonomy" id="245174"/>
    <lineage>
        <taxon>Eukaryota</taxon>
        <taxon>Fungi</taxon>
        <taxon>Dikarya</taxon>
        <taxon>Basidiomycota</taxon>
        <taxon>Wallemiomycotina</taxon>
        <taxon>Wallemiomycetes</taxon>
        <taxon>Wallemiales</taxon>
        <taxon>Wallemiaceae</taxon>
        <taxon>Wallemia</taxon>
    </lineage>
</organism>
<dbReference type="PROSITE" id="PS01266">
    <property type="entry name" value="ADENYLOSUCCIN_SYN_1"/>
    <property type="match status" value="1"/>
</dbReference>
<keyword evidence="5 11" id="KW-0479">Metal-binding</keyword>
<dbReference type="Gene3D" id="3.40.440.10">
    <property type="entry name" value="Adenylosuccinate Synthetase, subunit A, domain 1"/>
    <property type="match status" value="1"/>
</dbReference>
<feature type="binding site" evidence="11">
    <location>
        <begin position="49"/>
        <end position="52"/>
    </location>
    <ligand>
        <name>IMP</name>
        <dbReference type="ChEBI" id="CHEBI:58053"/>
    </ligand>
</feature>
<dbReference type="AlphaFoldDB" id="A0A4T0KH84"/>
<dbReference type="EMBL" id="SPOF01000008">
    <property type="protein sequence ID" value="TIB15096.1"/>
    <property type="molecule type" value="Genomic_DNA"/>
</dbReference>
<dbReference type="InterPro" id="IPR042109">
    <property type="entry name" value="Adenylosuccinate_synth_dom1"/>
</dbReference>
<dbReference type="PROSITE" id="PS00513">
    <property type="entry name" value="ADENYLOSUCCIN_SYN_2"/>
    <property type="match status" value="1"/>
</dbReference>
<gene>
    <name evidence="14" type="ORF">E3P90_00987</name>
</gene>
<evidence type="ECO:0000256" key="10">
    <source>
        <dbReference type="ARBA" id="ARBA00050432"/>
    </source>
</evidence>
<feature type="binding site" evidence="11">
    <location>
        <begin position="371"/>
        <end position="373"/>
    </location>
    <ligand>
        <name>GTP</name>
        <dbReference type="ChEBI" id="CHEBI:37565"/>
    </ligand>
</feature>
<dbReference type="EC" id="6.3.4.4" evidence="11 13"/>
<dbReference type="InterPro" id="IPR042111">
    <property type="entry name" value="Adenylosuccinate_synth_dom3"/>
</dbReference>
<dbReference type="GO" id="GO:0000287">
    <property type="term" value="F:magnesium ion binding"/>
    <property type="evidence" value="ECO:0007669"/>
    <property type="project" value="UniProtKB-UniRule"/>
</dbReference>
<evidence type="ECO:0000256" key="7">
    <source>
        <dbReference type="ARBA" id="ARBA00022755"/>
    </source>
</evidence>
<feature type="binding site" evidence="11">
    <location>
        <begin position="48"/>
        <end position="54"/>
    </location>
    <ligand>
        <name>GTP</name>
        <dbReference type="ChEBI" id="CHEBI:37565"/>
    </ligand>
</feature>
<feature type="binding site" evidence="11">
    <location>
        <begin position="453"/>
        <end position="455"/>
    </location>
    <ligand>
        <name>GTP</name>
        <dbReference type="ChEBI" id="CHEBI:37565"/>
    </ligand>
</feature>
<dbReference type="OrthoDB" id="10265645at2759"/>
<dbReference type="InterPro" id="IPR001114">
    <property type="entry name" value="Adenylosuccinate_synthetase"/>
</dbReference>
<evidence type="ECO:0000256" key="12">
    <source>
        <dbReference type="PROSITE-ProRule" id="PRU10134"/>
    </source>
</evidence>
<dbReference type="GO" id="GO:0005737">
    <property type="term" value="C:cytoplasm"/>
    <property type="evidence" value="ECO:0007669"/>
    <property type="project" value="UniProtKB-SubCell"/>
</dbReference>
<keyword evidence="3 11" id="KW-0963">Cytoplasm</keyword>
<dbReference type="Pfam" id="PF00709">
    <property type="entry name" value="Adenylsucc_synt"/>
    <property type="match status" value="1"/>
</dbReference>
<dbReference type="GO" id="GO:0005525">
    <property type="term" value="F:GTP binding"/>
    <property type="evidence" value="ECO:0007669"/>
    <property type="project" value="UniProtKB-UniRule"/>
</dbReference>
<dbReference type="Proteomes" id="UP000306954">
    <property type="component" value="Unassembled WGS sequence"/>
</dbReference>
<dbReference type="FunFam" id="1.10.300.10:FF:000002">
    <property type="entry name" value="Adenylosuccinate synthetase, chloroplastic"/>
    <property type="match status" value="1"/>
</dbReference>
<dbReference type="SUPFAM" id="SSF52540">
    <property type="entry name" value="P-loop containing nucleoside triphosphate hydrolases"/>
    <property type="match status" value="1"/>
</dbReference>
<feature type="binding site" evidence="11">
    <location>
        <begin position="74"/>
        <end position="77"/>
    </location>
    <ligand>
        <name>IMP</name>
        <dbReference type="ChEBI" id="CHEBI:58053"/>
    </ligand>
</feature>
<keyword evidence="7 11" id="KW-0658">Purine biosynthesis</keyword>
<evidence type="ECO:0000313" key="14">
    <source>
        <dbReference type="EMBL" id="TIB15096.1"/>
    </source>
</evidence>
<keyword evidence="9 11" id="KW-0342">GTP-binding</keyword>
<evidence type="ECO:0000256" key="9">
    <source>
        <dbReference type="ARBA" id="ARBA00023134"/>
    </source>
</evidence>
<keyword evidence="4 11" id="KW-0436">Ligase</keyword>
<evidence type="ECO:0000256" key="8">
    <source>
        <dbReference type="ARBA" id="ARBA00022842"/>
    </source>
</evidence>
<dbReference type="InterPro" id="IPR018220">
    <property type="entry name" value="Adenylosuccin_syn_GTP-bd"/>
</dbReference>
<evidence type="ECO:0000256" key="1">
    <source>
        <dbReference type="ARBA" id="ARBA00003779"/>
    </source>
</evidence>
<evidence type="ECO:0000256" key="11">
    <source>
        <dbReference type="HAMAP-Rule" id="MF_03125"/>
    </source>
</evidence>
<feature type="binding site" evidence="11">
    <location>
        <position position="264"/>
    </location>
    <ligand>
        <name>IMP</name>
        <dbReference type="ChEBI" id="CHEBI:58053"/>
    </ligand>
</feature>
<feature type="active site" evidence="12">
    <location>
        <position position="185"/>
    </location>
</feature>
<comment type="function">
    <text evidence="11">Plays an important role in the de novo pathway and in the salvage pathway of purine nucleotide biosynthesis. Catalyzes the first commited step in the biosynthesis of AMP from IMP.</text>
</comment>
<dbReference type="GO" id="GO:0044208">
    <property type="term" value="P:'de novo' AMP biosynthetic process"/>
    <property type="evidence" value="ECO:0007669"/>
    <property type="project" value="UniProtKB-UniRule"/>
</dbReference>
<evidence type="ECO:0000256" key="13">
    <source>
        <dbReference type="RuleBase" id="RU000520"/>
    </source>
</evidence>
<dbReference type="SMART" id="SM00788">
    <property type="entry name" value="Adenylsucc_synt"/>
    <property type="match status" value="1"/>
</dbReference>
<comment type="function">
    <text evidence="13">Plays an important role in the de novo pathway of purine nucleotide biosynthesis.</text>
</comment>
<dbReference type="InterPro" id="IPR042110">
    <property type="entry name" value="Adenylosuccinate_synth_dom2"/>
</dbReference>
<dbReference type="PANTHER" id="PTHR11846">
    <property type="entry name" value="ADENYLOSUCCINATE SYNTHETASE"/>
    <property type="match status" value="1"/>
</dbReference>
<feature type="binding site" evidence="11">
    <location>
        <position position="279"/>
    </location>
    <ligand>
        <name>IMP</name>
        <dbReference type="ChEBI" id="CHEBI:58053"/>
    </ligand>
</feature>
<name>A0A4T0KH84_WALIC</name>
<accession>A0A4T0KH84</accession>
<feature type="active site" description="Proton donor" evidence="11">
    <location>
        <position position="77"/>
    </location>
</feature>
<comment type="similarity">
    <text evidence="11 13">Belongs to the adenylosuccinate synthetase family.</text>
</comment>
<comment type="function">
    <text evidence="1">Plays an important role in the de novo pathway and in the salvage pathway of purine nucleotide biosynthesis. Catalyzes the first committed step in the biosynthesis of AMP from IMP.</text>
</comment>
<feature type="binding site" evidence="11">
    <location>
        <begin position="76"/>
        <end position="78"/>
    </location>
    <ligand>
        <name>GTP</name>
        <dbReference type="ChEBI" id="CHEBI:37565"/>
    </ligand>
</feature>
<feature type="binding site" evidence="11">
    <location>
        <begin position="339"/>
        <end position="345"/>
    </location>
    <ligand>
        <name>substrate</name>
    </ligand>
</feature>
<evidence type="ECO:0000256" key="4">
    <source>
        <dbReference type="ARBA" id="ARBA00022598"/>
    </source>
</evidence>
<feature type="binding site" evidence="11">
    <location>
        <position position="174"/>
    </location>
    <ligand>
        <name>IMP</name>
        <dbReference type="ChEBI" id="CHEBI:58053"/>
    </ligand>
</feature>
<dbReference type="NCBIfam" id="NF002223">
    <property type="entry name" value="PRK01117.1"/>
    <property type="match status" value="1"/>
</dbReference>
<evidence type="ECO:0000256" key="6">
    <source>
        <dbReference type="ARBA" id="ARBA00022741"/>
    </source>
</evidence>